<dbReference type="Gene3D" id="4.10.60.10">
    <property type="entry name" value="Zinc finger, CCHC-type"/>
    <property type="match status" value="1"/>
</dbReference>
<evidence type="ECO:0000256" key="6">
    <source>
        <dbReference type="ARBA" id="ARBA00022737"/>
    </source>
</evidence>
<dbReference type="GO" id="GO:0006397">
    <property type="term" value="P:mRNA processing"/>
    <property type="evidence" value="ECO:0007669"/>
    <property type="project" value="UniProtKB-KW"/>
</dbReference>
<dbReference type="Pfam" id="PF15663">
    <property type="entry name" value="zf-CCCH_3"/>
    <property type="match status" value="1"/>
</dbReference>
<dbReference type="SUPFAM" id="SSF90229">
    <property type="entry name" value="CCCH zinc finger"/>
    <property type="match status" value="2"/>
</dbReference>
<evidence type="ECO:0000259" key="13">
    <source>
        <dbReference type="PROSITE" id="PS50103"/>
    </source>
</evidence>
<dbReference type="PANTHER" id="PTHR23102">
    <property type="entry name" value="CLEAVAGE AND POLYADENYLATION SPECIFICITY FACTOR SUBUNIT 4-RELATED"/>
    <property type="match status" value="1"/>
</dbReference>
<dbReference type="InterPro" id="IPR000571">
    <property type="entry name" value="Znf_CCCH"/>
</dbReference>
<dbReference type="PROSITE" id="PS50158">
    <property type="entry name" value="ZF_CCHC"/>
    <property type="match status" value="1"/>
</dbReference>
<keyword evidence="6" id="KW-0677">Repeat</keyword>
<keyword evidence="5 11" id="KW-0479">Metal-binding</keyword>
<dbReference type="FunFam" id="4.10.1000.10:FF:000005">
    <property type="entry name" value="cleavage and polyadenylation specificity factor subunit 4"/>
    <property type="match status" value="1"/>
</dbReference>
<dbReference type="InterPro" id="IPR045348">
    <property type="entry name" value="CPSF4/Yth1"/>
</dbReference>
<feature type="domain" description="C3H1-type" evidence="13">
    <location>
        <begin position="118"/>
        <end position="145"/>
    </location>
</feature>
<evidence type="ECO:0000256" key="2">
    <source>
        <dbReference type="ARBA" id="ARBA00008907"/>
    </source>
</evidence>
<dbReference type="InterPro" id="IPR001878">
    <property type="entry name" value="Znf_CCHC"/>
</dbReference>
<feature type="domain" description="C3H1-type" evidence="13">
    <location>
        <begin position="147"/>
        <end position="169"/>
    </location>
</feature>
<proteinExistence type="inferred from homology"/>
<dbReference type="InterPro" id="IPR036855">
    <property type="entry name" value="Znf_CCCH_sf"/>
</dbReference>
<evidence type="ECO:0000256" key="3">
    <source>
        <dbReference type="ARBA" id="ARBA00016264"/>
    </source>
</evidence>
<feature type="zinc finger region" description="C3H1-type" evidence="11">
    <location>
        <begin position="35"/>
        <end position="59"/>
    </location>
</feature>
<dbReference type="GO" id="GO:0005634">
    <property type="term" value="C:nucleus"/>
    <property type="evidence" value="ECO:0007669"/>
    <property type="project" value="UniProtKB-SubCell"/>
</dbReference>
<comment type="caution">
    <text evidence="15">The sequence shown here is derived from an EMBL/GenBank/DDBJ whole genome shotgun (WGS) entry which is preliminary data.</text>
</comment>
<name>A0AAV2IMQ9_LYMST</name>
<feature type="domain" description="C3H1-type" evidence="13">
    <location>
        <begin position="35"/>
        <end position="59"/>
    </location>
</feature>
<dbReference type="PROSITE" id="PS50103">
    <property type="entry name" value="ZF_C3H1"/>
    <property type="match status" value="5"/>
</dbReference>
<feature type="zinc finger region" description="C3H1-type" evidence="11">
    <location>
        <begin position="118"/>
        <end position="145"/>
    </location>
</feature>
<dbReference type="Gene3D" id="4.10.1000.10">
    <property type="entry name" value="Zinc finger, CCCH-type"/>
    <property type="match status" value="2"/>
</dbReference>
<keyword evidence="7 11" id="KW-0863">Zinc-finger</keyword>
<feature type="zinc finger region" description="C3H1-type" evidence="11">
    <location>
        <begin position="62"/>
        <end position="89"/>
    </location>
</feature>
<feature type="compositionally biased region" description="Low complexity" evidence="12">
    <location>
        <begin position="223"/>
        <end position="242"/>
    </location>
</feature>
<evidence type="ECO:0000256" key="9">
    <source>
        <dbReference type="ARBA" id="ARBA00022884"/>
    </source>
</evidence>
<evidence type="ECO:0000259" key="14">
    <source>
        <dbReference type="PROSITE" id="PS50158"/>
    </source>
</evidence>
<keyword evidence="9" id="KW-0694">RNA-binding</keyword>
<dbReference type="AlphaFoldDB" id="A0AAV2IMQ9"/>
<feature type="zinc finger region" description="C3H1-type" evidence="11">
    <location>
        <begin position="147"/>
        <end position="169"/>
    </location>
</feature>
<evidence type="ECO:0000256" key="8">
    <source>
        <dbReference type="ARBA" id="ARBA00022833"/>
    </source>
</evidence>
<dbReference type="Proteomes" id="UP001497497">
    <property type="component" value="Unassembled WGS sequence"/>
</dbReference>
<gene>
    <name evidence="15" type="ORF">GSLYS_00019896001</name>
</gene>
<evidence type="ECO:0000256" key="10">
    <source>
        <dbReference type="ARBA" id="ARBA00023242"/>
    </source>
</evidence>
<keyword evidence="8 11" id="KW-0862">Zinc</keyword>
<dbReference type="InterPro" id="IPR041686">
    <property type="entry name" value="Znf-CCCH_3"/>
</dbReference>
<dbReference type="SUPFAM" id="SSF57756">
    <property type="entry name" value="Retrovirus zinc finger-like domains"/>
    <property type="match status" value="1"/>
</dbReference>
<organism evidence="15 16">
    <name type="scientific">Lymnaea stagnalis</name>
    <name type="common">Great pond snail</name>
    <name type="synonym">Helix stagnalis</name>
    <dbReference type="NCBI Taxonomy" id="6523"/>
    <lineage>
        <taxon>Eukaryota</taxon>
        <taxon>Metazoa</taxon>
        <taxon>Spiralia</taxon>
        <taxon>Lophotrochozoa</taxon>
        <taxon>Mollusca</taxon>
        <taxon>Gastropoda</taxon>
        <taxon>Heterobranchia</taxon>
        <taxon>Euthyneura</taxon>
        <taxon>Panpulmonata</taxon>
        <taxon>Hygrophila</taxon>
        <taxon>Lymnaeoidea</taxon>
        <taxon>Lymnaeidae</taxon>
        <taxon>Lymnaea</taxon>
    </lineage>
</organism>
<evidence type="ECO:0000313" key="15">
    <source>
        <dbReference type="EMBL" id="CAL1546519.1"/>
    </source>
</evidence>
<evidence type="ECO:0000256" key="11">
    <source>
        <dbReference type="PROSITE-ProRule" id="PRU00723"/>
    </source>
</evidence>
<sequence length="291" mass="33010">MQEIVAPVDGIKFEIEIALELQKGAQSLPFPGMDKSGAAICTYYLTSVCNKGAACPFRHIKGDRSIVCKHWLRGLCKKGDDCEFLHEFDMSKMPECFFFSKFGQCSNKECPFLHIDPQNKVRDCPWYDRGFCRHGPNCKNRHVRRVICQCYLNGFCLDGPNCKYVHPSFKIPDPDPIFAQKKQSIVCHLCMQPGHKAIQCHAAKQAGSLDDPSVQLQYQVAQQNHIQHQQQHQHQQTNQMPQQRERRPLDQITCFKCGEKGHFANRCPKGHLAFLSAANYAANNQSSGNVA</sequence>
<evidence type="ECO:0000256" key="7">
    <source>
        <dbReference type="ARBA" id="ARBA00022771"/>
    </source>
</evidence>
<dbReference type="GO" id="GO:0008270">
    <property type="term" value="F:zinc ion binding"/>
    <property type="evidence" value="ECO:0007669"/>
    <property type="project" value="UniProtKB-KW"/>
</dbReference>
<comment type="similarity">
    <text evidence="2">Belongs to the CPSF4/YTH1 family.</text>
</comment>
<accession>A0AAV2IMQ9</accession>
<comment type="subcellular location">
    <subcellularLocation>
        <location evidence="1">Nucleus</location>
    </subcellularLocation>
</comment>
<dbReference type="SMART" id="SM00356">
    <property type="entry name" value="ZnF_C3H1"/>
    <property type="match status" value="5"/>
</dbReference>
<feature type="region of interest" description="Disordered" evidence="12">
    <location>
        <begin position="223"/>
        <end position="245"/>
    </location>
</feature>
<reference evidence="15 16" key="1">
    <citation type="submission" date="2024-04" db="EMBL/GenBank/DDBJ databases">
        <authorList>
            <consortium name="Genoscope - CEA"/>
            <person name="William W."/>
        </authorList>
    </citation>
    <scope>NUCLEOTIDE SEQUENCE [LARGE SCALE GENOMIC DNA]</scope>
</reference>
<evidence type="ECO:0000256" key="12">
    <source>
        <dbReference type="SAM" id="MobiDB-lite"/>
    </source>
</evidence>
<dbReference type="Pfam" id="PF14608">
    <property type="entry name" value="zf-CCCH_2"/>
    <property type="match status" value="2"/>
</dbReference>
<feature type="domain" description="CCHC-type" evidence="14">
    <location>
        <begin position="254"/>
        <end position="269"/>
    </location>
</feature>
<evidence type="ECO:0000256" key="4">
    <source>
        <dbReference type="ARBA" id="ARBA00022664"/>
    </source>
</evidence>
<keyword evidence="4" id="KW-0507">mRNA processing</keyword>
<dbReference type="SMART" id="SM00343">
    <property type="entry name" value="ZnF_C2HC"/>
    <property type="match status" value="2"/>
</dbReference>
<dbReference type="InterPro" id="IPR036875">
    <property type="entry name" value="Znf_CCHC_sf"/>
</dbReference>
<dbReference type="EMBL" id="CAXITT010000823">
    <property type="protein sequence ID" value="CAL1546519.1"/>
    <property type="molecule type" value="Genomic_DNA"/>
</dbReference>
<evidence type="ECO:0000256" key="1">
    <source>
        <dbReference type="ARBA" id="ARBA00004123"/>
    </source>
</evidence>
<dbReference type="GO" id="GO:0003723">
    <property type="term" value="F:RNA binding"/>
    <property type="evidence" value="ECO:0007669"/>
    <property type="project" value="UniProtKB-KW"/>
</dbReference>
<feature type="domain" description="C3H1-type" evidence="13">
    <location>
        <begin position="90"/>
        <end position="117"/>
    </location>
</feature>
<protein>
    <recommendedName>
        <fullName evidence="3">Cleavage and polyadenylation specificity factor subunit 4</fullName>
    </recommendedName>
</protein>
<keyword evidence="10" id="KW-0539">Nucleus</keyword>
<dbReference type="PANTHER" id="PTHR23102:SF24">
    <property type="entry name" value="CLEAVAGE AND POLYADENYLATION SPECIFICITY FACTOR SUBUNIT 4"/>
    <property type="match status" value="1"/>
</dbReference>
<evidence type="ECO:0000313" key="16">
    <source>
        <dbReference type="Proteomes" id="UP001497497"/>
    </source>
</evidence>
<keyword evidence="16" id="KW-1185">Reference proteome</keyword>
<dbReference type="Pfam" id="PF00098">
    <property type="entry name" value="zf-CCHC"/>
    <property type="match status" value="1"/>
</dbReference>
<evidence type="ECO:0000256" key="5">
    <source>
        <dbReference type="ARBA" id="ARBA00022723"/>
    </source>
</evidence>
<feature type="domain" description="C3H1-type" evidence="13">
    <location>
        <begin position="62"/>
        <end position="89"/>
    </location>
</feature>
<feature type="zinc finger region" description="C3H1-type" evidence="11">
    <location>
        <begin position="90"/>
        <end position="117"/>
    </location>
</feature>